<keyword evidence="1" id="KW-1133">Transmembrane helix</keyword>
<proteinExistence type="predicted"/>
<name>A0A6A4GWY3_9AGAR</name>
<dbReference type="Proteomes" id="UP000799118">
    <property type="component" value="Unassembled WGS sequence"/>
</dbReference>
<gene>
    <name evidence="2" type="ORF">BT96DRAFT_1003094</name>
</gene>
<accession>A0A6A4GWY3</accession>
<reference evidence="2" key="1">
    <citation type="journal article" date="2019" name="Environ. Microbiol.">
        <title>Fungal ecological strategies reflected in gene transcription - a case study of two litter decomposers.</title>
        <authorList>
            <person name="Barbi F."/>
            <person name="Kohler A."/>
            <person name="Barry K."/>
            <person name="Baskaran P."/>
            <person name="Daum C."/>
            <person name="Fauchery L."/>
            <person name="Ihrmark K."/>
            <person name="Kuo A."/>
            <person name="LaButti K."/>
            <person name="Lipzen A."/>
            <person name="Morin E."/>
            <person name="Grigoriev I.V."/>
            <person name="Henrissat B."/>
            <person name="Lindahl B."/>
            <person name="Martin F."/>
        </authorList>
    </citation>
    <scope>NUCLEOTIDE SEQUENCE</scope>
    <source>
        <strain evidence="2">JB14</strain>
    </source>
</reference>
<evidence type="ECO:0000313" key="2">
    <source>
        <dbReference type="EMBL" id="KAE9389577.1"/>
    </source>
</evidence>
<feature type="transmembrane region" description="Helical" evidence="1">
    <location>
        <begin position="6"/>
        <end position="26"/>
    </location>
</feature>
<evidence type="ECO:0000256" key="1">
    <source>
        <dbReference type="SAM" id="Phobius"/>
    </source>
</evidence>
<evidence type="ECO:0000313" key="3">
    <source>
        <dbReference type="Proteomes" id="UP000799118"/>
    </source>
</evidence>
<keyword evidence="3" id="KW-1185">Reference proteome</keyword>
<keyword evidence="1" id="KW-0812">Transmembrane</keyword>
<dbReference type="EMBL" id="ML769690">
    <property type="protein sequence ID" value="KAE9389577.1"/>
    <property type="molecule type" value="Genomic_DNA"/>
</dbReference>
<sequence length="176" mass="19272">MLTKLLLGLIYLAAFFMPYILLPMFAPLSLRLSDAYHLLYLDLFRKSVEKHEELVLDDESYGVFYLGPLALGFLKHAAIPFAGDNPPAASCRRFKPPLLSTFSQANSSTSSSLQPHTTSSAFSAAQPACLHPSTAAPLSPATEPFYPPSRHSDGLDNLMAVCQVPGQVFSRKSFYT</sequence>
<protein>
    <submittedName>
        <fullName evidence="2">Uncharacterized protein</fullName>
    </submittedName>
</protein>
<organism evidence="2 3">
    <name type="scientific">Gymnopus androsaceus JB14</name>
    <dbReference type="NCBI Taxonomy" id="1447944"/>
    <lineage>
        <taxon>Eukaryota</taxon>
        <taxon>Fungi</taxon>
        <taxon>Dikarya</taxon>
        <taxon>Basidiomycota</taxon>
        <taxon>Agaricomycotina</taxon>
        <taxon>Agaricomycetes</taxon>
        <taxon>Agaricomycetidae</taxon>
        <taxon>Agaricales</taxon>
        <taxon>Marasmiineae</taxon>
        <taxon>Omphalotaceae</taxon>
        <taxon>Gymnopus</taxon>
    </lineage>
</organism>
<dbReference type="AlphaFoldDB" id="A0A6A4GWY3"/>
<keyword evidence="1" id="KW-0472">Membrane</keyword>